<dbReference type="Gramene" id="OIT28149">
    <property type="protein sequence ID" value="OIT28149"/>
    <property type="gene ID" value="A4A49_55253"/>
</dbReference>
<dbReference type="EMBL" id="MJEQ01002153">
    <property type="protein sequence ID" value="OIT28149.1"/>
    <property type="molecule type" value="Genomic_DNA"/>
</dbReference>
<dbReference type="PANTHER" id="PTHR35131:SF1">
    <property type="entry name" value="EXPRESSED PROTEIN"/>
    <property type="match status" value="1"/>
</dbReference>
<proteinExistence type="predicted"/>
<sequence length="77" mass="8438">MLRVTSSITSRFYDKMSSSVPVEVGTRGTVGSLLKKEIEYFKRLELDCKGSCNNKYQKSTVEIDAGGGGISWPSLLS</sequence>
<organism evidence="1 2">
    <name type="scientific">Nicotiana attenuata</name>
    <name type="common">Coyote tobacco</name>
    <dbReference type="NCBI Taxonomy" id="49451"/>
    <lineage>
        <taxon>Eukaryota</taxon>
        <taxon>Viridiplantae</taxon>
        <taxon>Streptophyta</taxon>
        <taxon>Embryophyta</taxon>
        <taxon>Tracheophyta</taxon>
        <taxon>Spermatophyta</taxon>
        <taxon>Magnoliopsida</taxon>
        <taxon>eudicotyledons</taxon>
        <taxon>Gunneridae</taxon>
        <taxon>Pentapetalae</taxon>
        <taxon>asterids</taxon>
        <taxon>lamiids</taxon>
        <taxon>Solanales</taxon>
        <taxon>Solanaceae</taxon>
        <taxon>Nicotianoideae</taxon>
        <taxon>Nicotianeae</taxon>
        <taxon>Nicotiana</taxon>
    </lineage>
</organism>
<protein>
    <submittedName>
        <fullName evidence="1">Uncharacterized protein</fullName>
    </submittedName>
</protein>
<evidence type="ECO:0000313" key="2">
    <source>
        <dbReference type="Proteomes" id="UP000187609"/>
    </source>
</evidence>
<evidence type="ECO:0000313" key="1">
    <source>
        <dbReference type="EMBL" id="OIT28149.1"/>
    </source>
</evidence>
<name>A0A1J6KDI7_NICAT</name>
<comment type="caution">
    <text evidence="1">The sequence shown here is derived from an EMBL/GenBank/DDBJ whole genome shotgun (WGS) entry which is preliminary data.</text>
</comment>
<keyword evidence="2" id="KW-1185">Reference proteome</keyword>
<dbReference type="Proteomes" id="UP000187609">
    <property type="component" value="Unassembled WGS sequence"/>
</dbReference>
<dbReference type="AlphaFoldDB" id="A0A1J6KDI7"/>
<dbReference type="PANTHER" id="PTHR35131">
    <property type="entry name" value="EXPRESSED PROTEIN"/>
    <property type="match status" value="1"/>
</dbReference>
<reference evidence="1" key="1">
    <citation type="submission" date="2016-11" db="EMBL/GenBank/DDBJ databases">
        <title>The genome of Nicotiana attenuata.</title>
        <authorList>
            <person name="Xu S."/>
            <person name="Brockmoeller T."/>
            <person name="Gaquerel E."/>
            <person name="Navarro A."/>
            <person name="Kuhl H."/>
            <person name="Gase K."/>
            <person name="Ling Z."/>
            <person name="Zhou W."/>
            <person name="Kreitzer C."/>
            <person name="Stanke M."/>
            <person name="Tang H."/>
            <person name="Lyons E."/>
            <person name="Pandey P."/>
            <person name="Pandey S.P."/>
            <person name="Timmermann B."/>
            <person name="Baldwin I.T."/>
        </authorList>
    </citation>
    <scope>NUCLEOTIDE SEQUENCE [LARGE SCALE GENOMIC DNA]</scope>
    <source>
        <strain evidence="1">UT</strain>
    </source>
</reference>
<accession>A0A1J6KDI7</accession>
<gene>
    <name evidence="1" type="ORF">A4A49_55253</name>
</gene>